<name>A0A0N1IM27_LEPSE</name>
<sequence>MQRLTQKLRLLFQPACLIRFPSCSIMESLNNNADWNKATPIVPTLLLSSQTPPPIAKPEQTANFFIASFDAFVFSYCIFDVALILDEARQLGADDLLSSPTSLLLPPLTLVRNPSSGNRFGSERLAQLAVVLNSLLNEYEASTRSLAYIAQQQQVSCPLLMPFLRGVCLAAESNHPFAPQVAYVLEELQTNGFVSPQLFLDGSYAQRQRVLALLLLHCSKEFGSATVLYTALQMMHEQHEAATSNDVFRTVCLALVKEERRKLDWALKTRGSPRYAFSSRRGWTHNVR</sequence>
<protein>
    <submittedName>
        <fullName evidence="1">Uncharacterized protein</fullName>
    </submittedName>
</protein>
<dbReference type="VEuPathDB" id="TriTrypDB:Lsey_0027_0460"/>
<organism evidence="1 2">
    <name type="scientific">Leptomonas seymouri</name>
    <dbReference type="NCBI Taxonomy" id="5684"/>
    <lineage>
        <taxon>Eukaryota</taxon>
        <taxon>Discoba</taxon>
        <taxon>Euglenozoa</taxon>
        <taxon>Kinetoplastea</taxon>
        <taxon>Metakinetoplastina</taxon>
        <taxon>Trypanosomatida</taxon>
        <taxon>Trypanosomatidae</taxon>
        <taxon>Leishmaniinae</taxon>
        <taxon>Leptomonas</taxon>
    </lineage>
</organism>
<gene>
    <name evidence="1" type="ORF">ABL78_1628</name>
</gene>
<accession>A0A0N1IM27</accession>
<dbReference type="Proteomes" id="UP000038009">
    <property type="component" value="Unassembled WGS sequence"/>
</dbReference>
<evidence type="ECO:0000313" key="2">
    <source>
        <dbReference type="Proteomes" id="UP000038009"/>
    </source>
</evidence>
<proteinExistence type="predicted"/>
<evidence type="ECO:0000313" key="1">
    <source>
        <dbReference type="EMBL" id="KPI89295.1"/>
    </source>
</evidence>
<dbReference type="OMA" id="RRGWTHN"/>
<dbReference type="AlphaFoldDB" id="A0A0N1IM27"/>
<comment type="caution">
    <text evidence="1">The sequence shown here is derived from an EMBL/GenBank/DDBJ whole genome shotgun (WGS) entry which is preliminary data.</text>
</comment>
<reference evidence="1 2" key="1">
    <citation type="journal article" date="2015" name="PLoS Pathog.">
        <title>Leptomonas seymouri: Adaptations to the Dixenous Life Cycle Analyzed by Genome Sequencing, Transcriptome Profiling and Co-infection with Leishmania donovani.</title>
        <authorList>
            <person name="Kraeva N."/>
            <person name="Butenko A."/>
            <person name="Hlavacova J."/>
            <person name="Kostygov A."/>
            <person name="Myskova J."/>
            <person name="Grybchuk D."/>
            <person name="Lestinova T."/>
            <person name="Votypka J."/>
            <person name="Volf P."/>
            <person name="Opperdoes F."/>
            <person name="Flegontov P."/>
            <person name="Lukes J."/>
            <person name="Yurchenko V."/>
        </authorList>
    </citation>
    <scope>NUCLEOTIDE SEQUENCE [LARGE SCALE GENOMIC DNA]</scope>
    <source>
        <strain evidence="1 2">ATCC 30220</strain>
    </source>
</reference>
<dbReference type="EMBL" id="LJSK01000027">
    <property type="protein sequence ID" value="KPI89295.1"/>
    <property type="molecule type" value="Genomic_DNA"/>
</dbReference>
<dbReference type="OrthoDB" id="272344at2759"/>
<keyword evidence="2" id="KW-1185">Reference proteome</keyword>